<feature type="compositionally biased region" description="Low complexity" evidence="5">
    <location>
        <begin position="1"/>
        <end position="15"/>
    </location>
</feature>
<evidence type="ECO:0000256" key="1">
    <source>
        <dbReference type="ARBA" id="ARBA00005417"/>
    </source>
</evidence>
<dbReference type="GO" id="GO:0005524">
    <property type="term" value="F:ATP binding"/>
    <property type="evidence" value="ECO:0007669"/>
    <property type="project" value="UniProtKB-KW"/>
</dbReference>
<name>A0A934X4N0_9MICO</name>
<dbReference type="Proteomes" id="UP000726105">
    <property type="component" value="Unassembled WGS sequence"/>
</dbReference>
<organism evidence="7 9">
    <name type="scientific">Candidatus Phosphoribacter hodrii</name>
    <dbReference type="NCBI Taxonomy" id="2953743"/>
    <lineage>
        <taxon>Bacteria</taxon>
        <taxon>Bacillati</taxon>
        <taxon>Actinomycetota</taxon>
        <taxon>Actinomycetes</taxon>
        <taxon>Micrococcales</taxon>
        <taxon>Dermatophilaceae</taxon>
        <taxon>Candidatus Phosphoribacter</taxon>
    </lineage>
</organism>
<evidence type="ECO:0000313" key="10">
    <source>
        <dbReference type="Proteomes" id="UP000726105"/>
    </source>
</evidence>
<dbReference type="Pfam" id="PF00005">
    <property type="entry name" value="ABC_tran"/>
    <property type="match status" value="1"/>
</dbReference>
<dbReference type="EMBL" id="JADJIB010000002">
    <property type="protein sequence ID" value="MBK7272718.1"/>
    <property type="molecule type" value="Genomic_DNA"/>
</dbReference>
<dbReference type="SMART" id="SM00382">
    <property type="entry name" value="AAA"/>
    <property type="match status" value="1"/>
</dbReference>
<evidence type="ECO:0000256" key="3">
    <source>
        <dbReference type="ARBA" id="ARBA00022741"/>
    </source>
</evidence>
<dbReference type="Proteomes" id="UP000718281">
    <property type="component" value="Unassembled WGS sequence"/>
</dbReference>
<dbReference type="InterPro" id="IPR027417">
    <property type="entry name" value="P-loop_NTPase"/>
</dbReference>
<dbReference type="InterPro" id="IPR017871">
    <property type="entry name" value="ABC_transporter-like_CS"/>
</dbReference>
<dbReference type="GO" id="GO:0055085">
    <property type="term" value="P:transmembrane transport"/>
    <property type="evidence" value="ECO:0007669"/>
    <property type="project" value="UniProtKB-ARBA"/>
</dbReference>
<evidence type="ECO:0000313" key="8">
    <source>
        <dbReference type="EMBL" id="MBK7272718.1"/>
    </source>
</evidence>
<comment type="caution">
    <text evidence="7">The sequence shown here is derived from an EMBL/GenBank/DDBJ whole genome shotgun (WGS) entry which is preliminary data.</text>
</comment>
<dbReference type="PANTHER" id="PTHR43776:SF7">
    <property type="entry name" value="D,D-DIPEPTIDE TRANSPORT ATP-BINDING PROTEIN DDPF-RELATED"/>
    <property type="match status" value="1"/>
</dbReference>
<proteinExistence type="inferred from homology"/>
<accession>A0A934X4N0</accession>
<dbReference type="PANTHER" id="PTHR43776">
    <property type="entry name" value="TRANSPORT ATP-BINDING PROTEIN"/>
    <property type="match status" value="1"/>
</dbReference>
<gene>
    <name evidence="7" type="ORF">IPF40_04790</name>
    <name evidence="8" type="ORF">IPI13_05960</name>
</gene>
<keyword evidence="4 7" id="KW-0067">ATP-binding</keyword>
<evidence type="ECO:0000256" key="5">
    <source>
        <dbReference type="SAM" id="MobiDB-lite"/>
    </source>
</evidence>
<protein>
    <submittedName>
        <fullName evidence="7">ABC transporter ATP-binding protein</fullName>
    </submittedName>
</protein>
<evidence type="ECO:0000313" key="7">
    <source>
        <dbReference type="EMBL" id="MBK6300389.1"/>
    </source>
</evidence>
<keyword evidence="3" id="KW-0547">Nucleotide-binding</keyword>
<keyword evidence="2" id="KW-0813">Transport</keyword>
<dbReference type="GO" id="GO:0016887">
    <property type="term" value="F:ATP hydrolysis activity"/>
    <property type="evidence" value="ECO:0007669"/>
    <property type="project" value="InterPro"/>
</dbReference>
<dbReference type="InterPro" id="IPR050319">
    <property type="entry name" value="ABC_transp_ATP-bind"/>
</dbReference>
<evidence type="ECO:0000256" key="2">
    <source>
        <dbReference type="ARBA" id="ARBA00022448"/>
    </source>
</evidence>
<sequence>MSKQTTPQDQTVPQDHATAGAPVIELRGVHVIHKARTGKLFRPDRVHAVKGVDFTVARGETVGIVGESGCGKSTVAKVMVGLQQPTKGQVLFHGKPIGTSASARKELGRAVSVVFQDPATALNPRMTVRDQLLDPLGVHGIGTPATRLARVRELVHLVGLPQSALEVLPRQISGGQRQRVAIARALALEPDVIVADEPTSALDVSVRAQVLNLLTDLKEALGLGLVFISHDINTVRYVSDRIAVMYFGEIVETGPAEQIFTSPRNDYTRTLLSATPSLLEIGAS</sequence>
<dbReference type="InterPro" id="IPR003439">
    <property type="entry name" value="ABC_transporter-like_ATP-bd"/>
</dbReference>
<evidence type="ECO:0000259" key="6">
    <source>
        <dbReference type="PROSITE" id="PS50893"/>
    </source>
</evidence>
<dbReference type="SUPFAM" id="SSF52540">
    <property type="entry name" value="P-loop containing nucleoside triphosphate hydrolases"/>
    <property type="match status" value="1"/>
</dbReference>
<dbReference type="PROSITE" id="PS00211">
    <property type="entry name" value="ABC_TRANSPORTER_1"/>
    <property type="match status" value="1"/>
</dbReference>
<dbReference type="AlphaFoldDB" id="A0A934X4N0"/>
<dbReference type="PROSITE" id="PS50893">
    <property type="entry name" value="ABC_TRANSPORTER_2"/>
    <property type="match status" value="1"/>
</dbReference>
<feature type="domain" description="ABC transporter" evidence="6">
    <location>
        <begin position="29"/>
        <end position="272"/>
    </location>
</feature>
<feature type="region of interest" description="Disordered" evidence="5">
    <location>
        <begin position="1"/>
        <end position="20"/>
    </location>
</feature>
<evidence type="ECO:0000313" key="9">
    <source>
        <dbReference type="Proteomes" id="UP000718281"/>
    </source>
</evidence>
<dbReference type="Gene3D" id="3.40.50.300">
    <property type="entry name" value="P-loop containing nucleotide triphosphate hydrolases"/>
    <property type="match status" value="1"/>
</dbReference>
<dbReference type="CDD" id="cd03257">
    <property type="entry name" value="ABC_NikE_OppD_transporters"/>
    <property type="match status" value="1"/>
</dbReference>
<comment type="similarity">
    <text evidence="1">Belongs to the ABC transporter superfamily.</text>
</comment>
<dbReference type="EMBL" id="JADIXZ010000003">
    <property type="protein sequence ID" value="MBK6300389.1"/>
    <property type="molecule type" value="Genomic_DNA"/>
</dbReference>
<dbReference type="InterPro" id="IPR003593">
    <property type="entry name" value="AAA+_ATPase"/>
</dbReference>
<reference evidence="9 10" key="1">
    <citation type="submission" date="2020-10" db="EMBL/GenBank/DDBJ databases">
        <title>Connecting structure to function with the recovery of over 1000 high-quality activated sludge metagenome-assembled genomes encoding full-length rRNA genes using long-read sequencing.</title>
        <authorList>
            <person name="Singleton C.M."/>
            <person name="Petriglieri F."/>
            <person name="Kristensen J.M."/>
            <person name="Kirkegaard R.H."/>
            <person name="Michaelsen T.Y."/>
            <person name="Andersen M.H."/>
            <person name="Karst S.M."/>
            <person name="Dueholm M.S."/>
            <person name="Nielsen P.H."/>
            <person name="Albertsen M."/>
        </authorList>
    </citation>
    <scope>NUCLEOTIDE SEQUENCE [LARGE SCALE GENOMIC DNA]</scope>
    <source>
        <strain evidence="7">AalE_18-Q3-R2-46_BAT3C.188</strain>
        <strain evidence="8">Ega_18-Q3-R5-49_MAXAC.001</strain>
    </source>
</reference>
<evidence type="ECO:0000256" key="4">
    <source>
        <dbReference type="ARBA" id="ARBA00022840"/>
    </source>
</evidence>